<dbReference type="Gene3D" id="2.140.10.10">
    <property type="entry name" value="Quinoprotein alcohol dehydrogenase-like superfamily"/>
    <property type="match status" value="1"/>
</dbReference>
<feature type="binding site" evidence="7">
    <location>
        <position position="231"/>
    </location>
    <ligand>
        <name>Ca(2+)</name>
        <dbReference type="ChEBI" id="CHEBI:29108"/>
    </ligand>
</feature>
<sequence length="660" mass="71549">MAAWVHPQTKTGPSAGVARGRHTFRAMTALALVLALPGLALAQGGKTQGEESSGSVAQNVGAQGIDQLQRDPDQWVMPAKTYASTRYSELDQIDTENVDKLQLAWSFSNGVNRGQESIPLVVGDTMYIVGPWPNDLFALEATTGELKWVFSPPTDRAAQGVACCDVVNRGATYGNGKIFYNTLDNHTVAVDAETGREVWHTKLGEISKGETMTMAPLFVKGKVFVGNSGGEMGVRGWLTALDAESGEIAWRSYHTGSDEDVKIGEDFEAPYEWMRGEDLGEKTWPAGAWRTGGGTVWGWISYDPELDLIFYGTGNPGPWNPNQREGDNLWTTTIFARDPDTGMAKWAYQTSPHDLWDHDGVNELVLLDLKIEGEERKVAVRAGRTGYMYVIDRTNGKVISAEPFDTVTAYKGVDLETGRIIPNEDLHPDLGKTVENICPAPPGAKDWQPVAWSPKNQLLYVPHQHLCMNFKASEVGYIAGTPYLGATVDMYAGPGDGYRGEFMAWDPVEQKEVWSIKERFPVWSGTVVTAGDVAFYGTMDRWLKAVNAKTGEVLWQFRAPSGFIGQPSTYRGSDGRQYVAILSGVGGWSGAVATAELDPQVRNGALGFVGASQDLPAFTKGGSTLLVFALPEDVAQAASVDEGDAVRDNDAGRAGNGSTQ</sequence>
<evidence type="ECO:0000259" key="10">
    <source>
        <dbReference type="Pfam" id="PF01011"/>
    </source>
</evidence>
<feature type="region of interest" description="Disordered" evidence="9">
    <location>
        <begin position="639"/>
        <end position="660"/>
    </location>
</feature>
<dbReference type="NCBIfam" id="TIGR03075">
    <property type="entry name" value="PQQ_enz_alc_DH"/>
    <property type="match status" value="1"/>
</dbReference>
<dbReference type="EMBL" id="FWXR01000012">
    <property type="protein sequence ID" value="SMC91452.1"/>
    <property type="molecule type" value="Genomic_DNA"/>
</dbReference>
<dbReference type="InterPro" id="IPR011047">
    <property type="entry name" value="Quinoprotein_ADH-like_sf"/>
</dbReference>
<reference evidence="11 12" key="1">
    <citation type="submission" date="2017-04" db="EMBL/GenBank/DDBJ databases">
        <authorList>
            <person name="Afonso C.L."/>
            <person name="Miller P.J."/>
            <person name="Scott M.A."/>
            <person name="Spackman E."/>
            <person name="Goraichik I."/>
            <person name="Dimitrov K.M."/>
            <person name="Suarez D.L."/>
            <person name="Swayne D.E."/>
        </authorList>
    </citation>
    <scope>NUCLEOTIDE SEQUENCE [LARGE SCALE GENOMIC DNA]</scope>
    <source>
        <strain evidence="11 12">CGMCC 1.10972</strain>
    </source>
</reference>
<feature type="domain" description="Pyrrolo-quinoline quinone repeat" evidence="10">
    <location>
        <begin position="515"/>
        <end position="579"/>
    </location>
</feature>
<feature type="binding site" evidence="7">
    <location>
        <position position="315"/>
    </location>
    <ligand>
        <name>Ca(2+)</name>
        <dbReference type="ChEBI" id="CHEBI:29108"/>
    </ligand>
</feature>
<feature type="active site" description="Proton acceptor" evidence="5">
    <location>
        <position position="357"/>
    </location>
</feature>
<dbReference type="Proteomes" id="UP000192656">
    <property type="component" value="Unassembled WGS sequence"/>
</dbReference>
<dbReference type="GO" id="GO:0030288">
    <property type="term" value="C:outer membrane-bounded periplasmic space"/>
    <property type="evidence" value="ECO:0007669"/>
    <property type="project" value="InterPro"/>
</dbReference>
<evidence type="ECO:0000256" key="2">
    <source>
        <dbReference type="ARBA" id="ARBA00022723"/>
    </source>
</evidence>
<proteinExistence type="inferred from homology"/>
<dbReference type="InterPro" id="IPR001479">
    <property type="entry name" value="Quinoprotein_DH_CS"/>
</dbReference>
<evidence type="ECO:0000256" key="3">
    <source>
        <dbReference type="ARBA" id="ARBA00022891"/>
    </source>
</evidence>
<dbReference type="InterPro" id="IPR018391">
    <property type="entry name" value="PQQ_b-propeller_rpt"/>
</dbReference>
<comment type="cofactor">
    <cofactor evidence="6">
        <name>pyrroloquinoline quinone</name>
        <dbReference type="ChEBI" id="CHEBI:58442"/>
    </cofactor>
    <text evidence="6">Binds 1 PQQ group per subunit.</text>
</comment>
<dbReference type="PANTHER" id="PTHR32303">
    <property type="entry name" value="QUINOPROTEIN ALCOHOL DEHYDROGENASE (CYTOCHROME C)"/>
    <property type="match status" value="1"/>
</dbReference>
<evidence type="ECO:0000256" key="9">
    <source>
        <dbReference type="SAM" id="MobiDB-lite"/>
    </source>
</evidence>
<feature type="disulfide bond" evidence="8">
    <location>
        <begin position="163"/>
        <end position="164"/>
    </location>
</feature>
<dbReference type="PANTHER" id="PTHR32303:SF4">
    <property type="entry name" value="QUINOPROTEIN GLUCOSE DEHYDROGENASE"/>
    <property type="match status" value="1"/>
</dbReference>
<gene>
    <name evidence="11" type="ORF">SAMN06297251_11255</name>
</gene>
<dbReference type="GO" id="GO:0016614">
    <property type="term" value="F:oxidoreductase activity, acting on CH-OH group of donors"/>
    <property type="evidence" value="ECO:0007669"/>
    <property type="project" value="InterPro"/>
</dbReference>
<dbReference type="Pfam" id="PF01011">
    <property type="entry name" value="PQQ"/>
    <property type="match status" value="2"/>
</dbReference>
<feature type="binding site" evidence="6">
    <location>
        <position position="213"/>
    </location>
    <ligand>
        <name>pyrroloquinoline quinone</name>
        <dbReference type="ChEBI" id="CHEBI:58442"/>
    </ligand>
</feature>
<feature type="binding site" evidence="6">
    <location>
        <position position="169"/>
    </location>
    <ligand>
        <name>pyrroloquinoline quinone</name>
        <dbReference type="ChEBI" id="CHEBI:58442"/>
    </ligand>
</feature>
<accession>A0A1W2D327</accession>
<dbReference type="STRING" id="937218.SAMN06297251_11255"/>
<keyword evidence="7" id="KW-0106">Calcium</keyword>
<evidence type="ECO:0000256" key="1">
    <source>
        <dbReference type="ARBA" id="ARBA00008156"/>
    </source>
</evidence>
<dbReference type="SMART" id="SM00564">
    <property type="entry name" value="PQQ"/>
    <property type="match status" value="5"/>
</dbReference>
<evidence type="ECO:0000256" key="4">
    <source>
        <dbReference type="ARBA" id="ARBA00023002"/>
    </source>
</evidence>
<feature type="binding site" evidence="6">
    <location>
        <position position="295"/>
    </location>
    <ligand>
        <name>pyrroloquinoline quinone</name>
        <dbReference type="ChEBI" id="CHEBI:58442"/>
    </ligand>
</feature>
<dbReference type="RefSeq" id="WP_280173803.1">
    <property type="nucleotide sequence ID" value="NZ_FWXR01000012.1"/>
</dbReference>
<evidence type="ECO:0000256" key="8">
    <source>
        <dbReference type="PIRSR" id="PIRSR617512-4"/>
    </source>
</evidence>
<dbReference type="InterPro" id="IPR017512">
    <property type="entry name" value="PQQ_MeOH/EtOH_DH"/>
</dbReference>
<organism evidence="11 12">
    <name type="scientific">Fulvimarina manganoxydans</name>
    <dbReference type="NCBI Taxonomy" id="937218"/>
    <lineage>
        <taxon>Bacteria</taxon>
        <taxon>Pseudomonadati</taxon>
        <taxon>Pseudomonadota</taxon>
        <taxon>Alphaproteobacteria</taxon>
        <taxon>Hyphomicrobiales</taxon>
        <taxon>Aurantimonadaceae</taxon>
        <taxon>Fulvimarina</taxon>
    </lineage>
</organism>
<keyword evidence="8" id="KW-1015">Disulfide bond</keyword>
<dbReference type="AlphaFoldDB" id="A0A1W2D327"/>
<keyword evidence="2 7" id="KW-0479">Metal-binding</keyword>
<evidence type="ECO:0000256" key="7">
    <source>
        <dbReference type="PIRSR" id="PIRSR617512-3"/>
    </source>
</evidence>
<evidence type="ECO:0000256" key="5">
    <source>
        <dbReference type="PIRSR" id="PIRSR617512-1"/>
    </source>
</evidence>
<feature type="binding site" evidence="7">
    <location>
        <position position="357"/>
    </location>
    <ligand>
        <name>Ca(2+)</name>
        <dbReference type="ChEBI" id="CHEBI:29108"/>
    </ligand>
</feature>
<dbReference type="GO" id="GO:0005509">
    <property type="term" value="F:calcium ion binding"/>
    <property type="evidence" value="ECO:0007669"/>
    <property type="project" value="InterPro"/>
</dbReference>
<dbReference type="GO" id="GO:0016020">
    <property type="term" value="C:membrane"/>
    <property type="evidence" value="ECO:0007669"/>
    <property type="project" value="InterPro"/>
</dbReference>
<evidence type="ECO:0000256" key="6">
    <source>
        <dbReference type="PIRSR" id="PIRSR617512-2"/>
    </source>
</evidence>
<evidence type="ECO:0000313" key="12">
    <source>
        <dbReference type="Proteomes" id="UP000192656"/>
    </source>
</evidence>
<dbReference type="PROSITE" id="PS00364">
    <property type="entry name" value="BACTERIAL_PQQ_2"/>
    <property type="match status" value="1"/>
</dbReference>
<comment type="similarity">
    <text evidence="1">Belongs to the bacterial PQQ dehydrogenase family.</text>
</comment>
<keyword evidence="12" id="KW-1185">Reference proteome</keyword>
<evidence type="ECO:0000313" key="11">
    <source>
        <dbReference type="EMBL" id="SMC91452.1"/>
    </source>
</evidence>
<dbReference type="InterPro" id="IPR002372">
    <property type="entry name" value="PQQ_rpt_dom"/>
</dbReference>
<keyword evidence="4" id="KW-0560">Oxidoreductase</keyword>
<feature type="binding site" evidence="6">
    <location>
        <position position="116"/>
    </location>
    <ligand>
        <name>pyrroloquinoline quinone</name>
        <dbReference type="ChEBI" id="CHEBI:58442"/>
    </ligand>
</feature>
<keyword evidence="3 6" id="KW-0634">PQQ</keyword>
<protein>
    <submittedName>
        <fullName evidence="11">PQQ-dependent dehydrogenase, methanol/ethanol family</fullName>
    </submittedName>
</protein>
<name>A0A1W2D327_9HYPH</name>
<feature type="domain" description="Pyrrolo-quinoline quinone repeat" evidence="10">
    <location>
        <begin position="75"/>
        <end position="399"/>
    </location>
</feature>
<dbReference type="SUPFAM" id="SSF50998">
    <property type="entry name" value="Quinoprotein alcohol dehydrogenase-like"/>
    <property type="match status" value="1"/>
</dbReference>
<comment type="cofactor">
    <cofactor evidence="7">
        <name>Ca(2+)</name>
        <dbReference type="ChEBI" id="CHEBI:29108"/>
    </cofactor>
    <text evidence="7">Binds 1 Ca(2+) ion per subunit.</text>
</comment>